<dbReference type="Pfam" id="PF18758">
    <property type="entry name" value="KDZ"/>
    <property type="match status" value="1"/>
</dbReference>
<organism evidence="2 3">
    <name type="scientific">Marasmius crinis-equi</name>
    <dbReference type="NCBI Taxonomy" id="585013"/>
    <lineage>
        <taxon>Eukaryota</taxon>
        <taxon>Fungi</taxon>
        <taxon>Dikarya</taxon>
        <taxon>Basidiomycota</taxon>
        <taxon>Agaricomycotina</taxon>
        <taxon>Agaricomycetes</taxon>
        <taxon>Agaricomycetidae</taxon>
        <taxon>Agaricales</taxon>
        <taxon>Marasmiineae</taxon>
        <taxon>Marasmiaceae</taxon>
        <taxon>Marasmius</taxon>
    </lineage>
</organism>
<feature type="compositionally biased region" description="Polar residues" evidence="1">
    <location>
        <begin position="10"/>
        <end position="22"/>
    </location>
</feature>
<comment type="caution">
    <text evidence="2">The sequence shown here is derived from an EMBL/GenBank/DDBJ whole genome shotgun (WGS) entry which is preliminary data.</text>
</comment>
<gene>
    <name evidence="2" type="ORF">V5O48_018144</name>
</gene>
<feature type="compositionally biased region" description="Low complexity" evidence="1">
    <location>
        <begin position="31"/>
        <end position="45"/>
    </location>
</feature>
<dbReference type="Proteomes" id="UP001465976">
    <property type="component" value="Unassembled WGS sequence"/>
</dbReference>
<evidence type="ECO:0000313" key="3">
    <source>
        <dbReference type="Proteomes" id="UP001465976"/>
    </source>
</evidence>
<accession>A0ABR3EM11</accession>
<reference evidence="2 3" key="1">
    <citation type="submission" date="2024-02" db="EMBL/GenBank/DDBJ databases">
        <title>A draft genome for the cacao thread blight pathogen Marasmius crinis-equi.</title>
        <authorList>
            <person name="Cohen S.P."/>
            <person name="Baruah I.K."/>
            <person name="Amoako-Attah I."/>
            <person name="Bukari Y."/>
            <person name="Meinhardt L.W."/>
            <person name="Bailey B.A."/>
        </authorList>
    </citation>
    <scope>NUCLEOTIDE SEQUENCE [LARGE SCALE GENOMIC DNA]</scope>
    <source>
        <strain evidence="2 3">GH-76</strain>
    </source>
</reference>
<evidence type="ECO:0000256" key="1">
    <source>
        <dbReference type="SAM" id="MobiDB-lite"/>
    </source>
</evidence>
<dbReference type="InterPro" id="IPR040521">
    <property type="entry name" value="KDZ"/>
</dbReference>
<dbReference type="EMBL" id="JBAHYK010003112">
    <property type="protein sequence ID" value="KAL0563913.1"/>
    <property type="molecule type" value="Genomic_DNA"/>
</dbReference>
<name>A0ABR3EM11_9AGAR</name>
<keyword evidence="3" id="KW-1185">Reference proteome</keyword>
<evidence type="ECO:0008006" key="4">
    <source>
        <dbReference type="Google" id="ProtNLM"/>
    </source>
</evidence>
<evidence type="ECO:0000313" key="2">
    <source>
        <dbReference type="EMBL" id="KAL0563913.1"/>
    </source>
</evidence>
<feature type="compositionally biased region" description="Basic and acidic residues" evidence="1">
    <location>
        <begin position="47"/>
        <end position="57"/>
    </location>
</feature>
<protein>
    <recommendedName>
        <fullName evidence="4">CxC2-like cysteine cluster KDZ transposase-associated domain-containing protein</fullName>
    </recommendedName>
</protein>
<proteinExistence type="predicted"/>
<feature type="region of interest" description="Disordered" evidence="1">
    <location>
        <begin position="1"/>
        <end position="76"/>
    </location>
</feature>
<sequence length="738" mass="84023">MERPERTKSKPNNNASQSSGFMQLQYDRPATASTPSTSITLSSVSQDGRRIQEREVPFHPPSPEVGSRIPPSLTSHPAQWEIGSQDFTGRGIMGVDGILQAYDEDESWPKPEQMKTPEILVAAPTQASCCYISSDNPFLEMKAHAGVFLKELAGLAQIWNGSYFETRTLKSLGIFIQTGHPPQEGCRCFMPAREGFVVVDIDYVQEVMDRYDEFTRAMRLWRYLKLLRRGGIPPSDVLDPLAIAPGQLAVRCPACPRVEINLPPDWEELVWNDSAKAFLFFKFISVDACFCLKQRAVSTKQKDPGLVTGKAYFVEQGDYHALMQEMKKRPEQKEEGHCLGSTLSSIAQANMKFSKGYTQTGCMLCLCARHKIVEPNRTVDFNKGEQLCYLGIATAFTPPAFCLEEDMPDSVRLEMEKDLWQFVVPNRPTAKVSNASGPVWALSAPAHRKWGLDSRDRIDDHLGSWNWQKIVGLGFLLRKQRRDVRLQIQAQGEFFRDFLECQSGNVEQWGKMVADWENSGMDADVQNPYSRALNADDEHDVRLRYALEEANNIRIVHDLSPSAFVLLGLDIEDMQHRLLYDVKENNFDTALQQTTVAKRRGKILRQIAKFRTSQRLYTPLIAAMIAQLPEPDPNQPPTPAETTPLYMPSELSPDLCNHADMRSWVAMETEYRRAQLKSSLEAIRTHPFVETRLHAERSLHIRHQKGNTRARQSLERNRRKITENMAKYQHTDRPKFCE</sequence>